<keyword evidence="3" id="KW-0998">Cell outer membrane</keyword>
<evidence type="ECO:0000313" key="6">
    <source>
        <dbReference type="Proteomes" id="UP000315525"/>
    </source>
</evidence>
<dbReference type="InterPro" id="IPR039565">
    <property type="entry name" value="BamD-like"/>
</dbReference>
<evidence type="ECO:0000256" key="1">
    <source>
        <dbReference type="ARBA" id="ARBA00022729"/>
    </source>
</evidence>
<evidence type="ECO:0000313" key="5">
    <source>
        <dbReference type="EMBL" id="TET45893.1"/>
    </source>
</evidence>
<dbReference type="Proteomes" id="UP000315525">
    <property type="component" value="Unassembled WGS sequence"/>
</dbReference>
<dbReference type="PANTHER" id="PTHR37423:SF2">
    <property type="entry name" value="MEMBRANE-BOUND LYTIC MUREIN TRANSGLYCOSYLASE C"/>
    <property type="match status" value="1"/>
</dbReference>
<dbReference type="InterPro" id="IPR017689">
    <property type="entry name" value="BamD"/>
</dbReference>
<dbReference type="PANTHER" id="PTHR37423">
    <property type="entry name" value="SOLUBLE LYTIC MUREIN TRANSGLYCOSYLASE-RELATED"/>
    <property type="match status" value="1"/>
</dbReference>
<evidence type="ECO:0000256" key="2">
    <source>
        <dbReference type="ARBA" id="ARBA00023136"/>
    </source>
</evidence>
<dbReference type="SUPFAM" id="SSF48452">
    <property type="entry name" value="TPR-like"/>
    <property type="match status" value="1"/>
</dbReference>
<dbReference type="EMBL" id="SOJN01000074">
    <property type="protein sequence ID" value="TET45893.1"/>
    <property type="molecule type" value="Genomic_DNA"/>
</dbReference>
<comment type="caution">
    <text evidence="5">The sequence shown here is derived from an EMBL/GenBank/DDBJ whole genome shotgun (WGS) entry which is preliminary data.</text>
</comment>
<organism evidence="5 6">
    <name type="scientific">candidate division TA06 bacterium</name>
    <dbReference type="NCBI Taxonomy" id="2250710"/>
    <lineage>
        <taxon>Bacteria</taxon>
        <taxon>Bacteria division TA06</taxon>
    </lineage>
</organism>
<keyword evidence="2" id="KW-0472">Membrane</keyword>
<sequence>MTLVSCASKEQLVRLDAEDQFAVAKRDFDKGKYSRAADGFRRLTFEHPGSARVDEAQFRLAMCYYKMKDYTQAEAEFRHLAVNYPDSPFANDAFFYTGMTHYRQMPAYYHDQSETHKAIDSFSRFLVRYPESEFSSMAKERIRECRDRLAHKELENGKLYLKLGVYESAVLYFQLVVLEYPDTRWSEEAKRLLNKWQDKIGSSESDTSQTKK</sequence>
<dbReference type="NCBIfam" id="TIGR03302">
    <property type="entry name" value="OM_YfiO"/>
    <property type="match status" value="1"/>
</dbReference>
<gene>
    <name evidence="5" type="primary">bamD</name>
    <name evidence="5" type="ORF">E3J62_06060</name>
</gene>
<dbReference type="Gene3D" id="1.25.40.10">
    <property type="entry name" value="Tetratricopeptide repeat domain"/>
    <property type="match status" value="1"/>
</dbReference>
<dbReference type="InterPro" id="IPR011990">
    <property type="entry name" value="TPR-like_helical_dom_sf"/>
</dbReference>
<protein>
    <submittedName>
        <fullName evidence="5">Outer membrane protein assembly factor BamD</fullName>
    </submittedName>
</protein>
<proteinExistence type="predicted"/>
<dbReference type="Pfam" id="PF13525">
    <property type="entry name" value="YfiO"/>
    <property type="match status" value="1"/>
</dbReference>
<reference evidence="5 6" key="1">
    <citation type="submission" date="2019-03" db="EMBL/GenBank/DDBJ databases">
        <title>Metabolic potential of uncultured bacteria and archaea associated with petroleum seepage in deep-sea sediments.</title>
        <authorList>
            <person name="Dong X."/>
            <person name="Hubert C."/>
        </authorList>
    </citation>
    <scope>NUCLEOTIDE SEQUENCE [LARGE SCALE GENOMIC DNA]</scope>
    <source>
        <strain evidence="5">E44_bin18</strain>
    </source>
</reference>
<accession>A0A523UTL6</accession>
<keyword evidence="1" id="KW-0732">Signal</keyword>
<evidence type="ECO:0000256" key="3">
    <source>
        <dbReference type="ARBA" id="ARBA00023237"/>
    </source>
</evidence>
<evidence type="ECO:0000259" key="4">
    <source>
        <dbReference type="Pfam" id="PF13525"/>
    </source>
</evidence>
<feature type="domain" description="Outer membrane lipoprotein BamD-like" evidence="4">
    <location>
        <begin position="18"/>
        <end position="207"/>
    </location>
</feature>
<dbReference type="AlphaFoldDB" id="A0A523UTL6"/>
<name>A0A523UTL6_UNCT6</name>